<name>A0ABN9RXG5_9DINO</name>
<dbReference type="Gene3D" id="2.30.42.10">
    <property type="match status" value="1"/>
</dbReference>
<keyword evidence="2" id="KW-1185">Reference proteome</keyword>
<proteinExistence type="predicted"/>
<evidence type="ECO:0000313" key="1">
    <source>
        <dbReference type="EMBL" id="CAK0823837.1"/>
    </source>
</evidence>
<accession>A0ABN9RXG5</accession>
<dbReference type="SUPFAM" id="SSF50156">
    <property type="entry name" value="PDZ domain-like"/>
    <property type="match status" value="1"/>
</dbReference>
<protein>
    <recommendedName>
        <fullName evidence="3">PDZ domain-containing protein</fullName>
    </recommendedName>
</protein>
<reference evidence="1" key="1">
    <citation type="submission" date="2023-10" db="EMBL/GenBank/DDBJ databases">
        <authorList>
            <person name="Chen Y."/>
            <person name="Shah S."/>
            <person name="Dougan E. K."/>
            <person name="Thang M."/>
            <person name="Chan C."/>
        </authorList>
    </citation>
    <scope>NUCLEOTIDE SEQUENCE [LARGE SCALE GENOMIC DNA]</scope>
</reference>
<gene>
    <name evidence="1" type="ORF">PCOR1329_LOCUS24410</name>
</gene>
<dbReference type="Proteomes" id="UP001189429">
    <property type="component" value="Unassembled WGS sequence"/>
</dbReference>
<evidence type="ECO:0008006" key="3">
    <source>
        <dbReference type="Google" id="ProtNLM"/>
    </source>
</evidence>
<organism evidence="1 2">
    <name type="scientific">Prorocentrum cordatum</name>
    <dbReference type="NCBI Taxonomy" id="2364126"/>
    <lineage>
        <taxon>Eukaryota</taxon>
        <taxon>Sar</taxon>
        <taxon>Alveolata</taxon>
        <taxon>Dinophyceae</taxon>
        <taxon>Prorocentrales</taxon>
        <taxon>Prorocentraceae</taxon>
        <taxon>Prorocentrum</taxon>
    </lineage>
</organism>
<sequence length="458" mass="47549">MEFRAQPNGRIDRAPARWETAKARRGYLGQAVGCPEAGGGAPPVTLQRRAALASLAGFAVHETVASPLLAAVGAQAAGLGLGEDLEALASKAAPWLEALGAELQAGAEAAPQEKLPHRSVVAACGARCQKKAVCGQAACGEAVCDMDKLIDLGPGADEFGEVVGVLPIDMSLPATAVPRDQIDAKPRLGRAAPGTGGRRRARLEPCSVAPLAGPVQKLLRPAPADESQASTEALEGYNDDLVPVMRTREASRSKEGASGKYFCGRFLPRDPVLSLDVPCGPKHQCASCRRFQEWWDRCVGEHLESLEPYGVAAAEPLHQSFPSRAREGDDATEIEPHAGRVSASTEACEIGGVALTFRAAGGEPRTAVFGGAGAEQSLGLRFAPGPPCVVTSVAPDSRAEALGIQAGWALIEVSGMNVSDANAGRVYTLLRLALEGGRREPAARRAGLGVLVPPSSLH</sequence>
<evidence type="ECO:0000313" key="2">
    <source>
        <dbReference type="Proteomes" id="UP001189429"/>
    </source>
</evidence>
<dbReference type="InterPro" id="IPR036034">
    <property type="entry name" value="PDZ_sf"/>
</dbReference>
<comment type="caution">
    <text evidence="1">The sequence shown here is derived from an EMBL/GenBank/DDBJ whole genome shotgun (WGS) entry which is preliminary data.</text>
</comment>
<dbReference type="EMBL" id="CAUYUJ010008402">
    <property type="protein sequence ID" value="CAK0823837.1"/>
    <property type="molecule type" value="Genomic_DNA"/>
</dbReference>